<evidence type="ECO:0000259" key="3">
    <source>
        <dbReference type="Pfam" id="PF01370"/>
    </source>
</evidence>
<evidence type="ECO:0000313" key="4">
    <source>
        <dbReference type="EMBL" id="MEJ5864150.1"/>
    </source>
</evidence>
<dbReference type="Pfam" id="PF01370">
    <property type="entry name" value="Epimerase"/>
    <property type="match status" value="1"/>
</dbReference>
<evidence type="ECO:0000256" key="2">
    <source>
        <dbReference type="ARBA" id="ARBA00007637"/>
    </source>
</evidence>
<organism evidence="4 5">
    <name type="scientific">Pseudomonas farsensis</name>
    <dbReference type="NCBI Taxonomy" id="2745492"/>
    <lineage>
        <taxon>Bacteria</taxon>
        <taxon>Pseudomonadati</taxon>
        <taxon>Pseudomonadota</taxon>
        <taxon>Gammaproteobacteria</taxon>
        <taxon>Pseudomonadales</taxon>
        <taxon>Pseudomonadaceae</taxon>
        <taxon>Pseudomonas</taxon>
    </lineage>
</organism>
<evidence type="ECO:0000256" key="1">
    <source>
        <dbReference type="ARBA" id="ARBA00005125"/>
    </source>
</evidence>
<dbReference type="PANTHER" id="PTHR43000">
    <property type="entry name" value="DTDP-D-GLUCOSE 4,6-DEHYDRATASE-RELATED"/>
    <property type="match status" value="1"/>
</dbReference>
<gene>
    <name evidence="4" type="ORF">V7S98_13035</name>
</gene>
<accession>A0ABU8QU79</accession>
<comment type="pathway">
    <text evidence="1">Bacterial outer membrane biogenesis; LPS O-antigen biosynthesis.</text>
</comment>
<comment type="caution">
    <text evidence="4">The sequence shown here is derived from an EMBL/GenBank/DDBJ whole genome shotgun (WGS) entry which is preliminary data.</text>
</comment>
<dbReference type="Proteomes" id="UP001380290">
    <property type="component" value="Unassembled WGS sequence"/>
</dbReference>
<evidence type="ECO:0000313" key="5">
    <source>
        <dbReference type="Proteomes" id="UP001380290"/>
    </source>
</evidence>
<comment type="similarity">
    <text evidence="2">Belongs to the NAD(P)-dependent epimerase/dehydratase family.</text>
</comment>
<protein>
    <submittedName>
        <fullName evidence="4">SDR family oxidoreductase</fullName>
    </submittedName>
</protein>
<dbReference type="InterPro" id="IPR001509">
    <property type="entry name" value="Epimerase_deHydtase"/>
</dbReference>
<dbReference type="Gene3D" id="3.40.50.720">
    <property type="entry name" value="NAD(P)-binding Rossmann-like Domain"/>
    <property type="match status" value="1"/>
</dbReference>
<reference evidence="4 5" key="1">
    <citation type="submission" date="2024-02" db="EMBL/GenBank/DDBJ databases">
        <title>Identification of pathogenicity and growth-promoting function of Pseudomonas putida variant.</title>
        <authorList>
            <person name="Sun J."/>
        </authorList>
    </citation>
    <scope>NUCLEOTIDE SEQUENCE [LARGE SCALE GENOMIC DNA]</scope>
    <source>
        <strain evidence="4 5">A03</strain>
    </source>
</reference>
<keyword evidence="5" id="KW-1185">Reference proteome</keyword>
<feature type="domain" description="NAD-dependent epimerase/dehydratase" evidence="3">
    <location>
        <begin position="5"/>
        <end position="227"/>
    </location>
</feature>
<name>A0ABU8QU79_9PSED</name>
<dbReference type="EMBL" id="JBBHLC010000032">
    <property type="protein sequence ID" value="MEJ5864150.1"/>
    <property type="molecule type" value="Genomic_DNA"/>
</dbReference>
<dbReference type="SUPFAM" id="SSF51735">
    <property type="entry name" value="NAD(P)-binding Rossmann-fold domains"/>
    <property type="match status" value="1"/>
</dbReference>
<dbReference type="RefSeq" id="WP_339599520.1">
    <property type="nucleotide sequence ID" value="NZ_JBBHLC010000032.1"/>
</dbReference>
<dbReference type="CDD" id="cd05232">
    <property type="entry name" value="UDP_G4E_4_SDR_e"/>
    <property type="match status" value="1"/>
</dbReference>
<dbReference type="InterPro" id="IPR036291">
    <property type="entry name" value="NAD(P)-bd_dom_sf"/>
</dbReference>
<proteinExistence type="inferred from homology"/>
<sequence length="321" mass="34258">MSASVLLTGATGFVGKPVLHALLARGCRVVAGVRGANAAVDDRAERFAIDGLHGQTAWQTGLRDVQVVIHSAARVHVMNDQESDPLAAFREVNVEGTLNLARQAAAAGVKRFVFISSIKVNGEGTQAGQPYRADDTPAPVDAYGISKMEAEQGLQCLARETGMEVVIIRPVLVYGPGVKANFQSMIRWLDKGVPLPFGAIDNRRSLVALGNLVDLILACMTHPAAANQVFLVSDGEDLSTTGLLHRVAKALGKPARLLPLPGRLIEFAAKLLGKGALAQRLCGSLQVDIEKTRTLLSWTPPVSVDDALSQTARFYKENPKK</sequence>